<evidence type="ECO:0000256" key="6">
    <source>
        <dbReference type="ARBA" id="ARBA00022490"/>
    </source>
</evidence>
<keyword evidence="8 11" id="KW-0288">FMN</keyword>
<dbReference type="EMBL" id="FNJW01000008">
    <property type="protein sequence ID" value="SDQ09630.1"/>
    <property type="molecule type" value="Genomic_DNA"/>
</dbReference>
<dbReference type="InterPro" id="IPR005720">
    <property type="entry name" value="Dihydroorotate_DH_cat"/>
</dbReference>
<dbReference type="NCBIfam" id="TIGR01037">
    <property type="entry name" value="pyrD_sub1_fam"/>
    <property type="match status" value="1"/>
</dbReference>
<evidence type="ECO:0000256" key="7">
    <source>
        <dbReference type="ARBA" id="ARBA00022630"/>
    </source>
</evidence>
<dbReference type="GO" id="GO:0005737">
    <property type="term" value="C:cytoplasm"/>
    <property type="evidence" value="ECO:0007669"/>
    <property type="project" value="UniProtKB-SubCell"/>
</dbReference>
<evidence type="ECO:0000256" key="10">
    <source>
        <dbReference type="ARBA" id="ARBA00023002"/>
    </source>
</evidence>
<dbReference type="Pfam" id="PF01180">
    <property type="entry name" value="DHO_dh"/>
    <property type="match status" value="1"/>
</dbReference>
<feature type="binding site" evidence="11">
    <location>
        <position position="191"/>
    </location>
    <ligand>
        <name>FMN</name>
        <dbReference type="ChEBI" id="CHEBI:58210"/>
    </ligand>
</feature>
<gene>
    <name evidence="11" type="primary">pyrD</name>
    <name evidence="13" type="ORF">SAMN04487752_0673</name>
</gene>
<dbReference type="PANTHER" id="PTHR48109">
    <property type="entry name" value="DIHYDROOROTATE DEHYDROGENASE (QUINONE), MITOCHONDRIAL-RELATED"/>
    <property type="match status" value="1"/>
</dbReference>
<dbReference type="HAMAP" id="MF_00224">
    <property type="entry name" value="DHO_dh_type1"/>
    <property type="match status" value="1"/>
</dbReference>
<feature type="binding site" evidence="11">
    <location>
        <position position="127"/>
    </location>
    <ligand>
        <name>FMN</name>
        <dbReference type="ChEBI" id="CHEBI:58210"/>
    </ligand>
</feature>
<feature type="binding site" evidence="11">
    <location>
        <position position="127"/>
    </location>
    <ligand>
        <name>substrate</name>
    </ligand>
</feature>
<evidence type="ECO:0000256" key="11">
    <source>
        <dbReference type="HAMAP-Rule" id="MF_00224"/>
    </source>
</evidence>
<feature type="binding site" evidence="11">
    <location>
        <position position="165"/>
    </location>
    <ligand>
        <name>FMN</name>
        <dbReference type="ChEBI" id="CHEBI:58210"/>
    </ligand>
</feature>
<evidence type="ECO:0000313" key="14">
    <source>
        <dbReference type="Proteomes" id="UP000199481"/>
    </source>
</evidence>
<evidence type="ECO:0000256" key="5">
    <source>
        <dbReference type="ARBA" id="ARBA00011738"/>
    </source>
</evidence>
<feature type="binding site" evidence="11">
    <location>
        <position position="45"/>
    </location>
    <ligand>
        <name>substrate</name>
    </ligand>
</feature>
<evidence type="ECO:0000313" key="13">
    <source>
        <dbReference type="EMBL" id="SDQ09630.1"/>
    </source>
</evidence>
<keyword evidence="7 11" id="KW-0285">Flavoprotein</keyword>
<feature type="active site" description="Nucleophile" evidence="11">
    <location>
        <position position="130"/>
    </location>
</feature>
<dbReference type="AlphaFoldDB" id="A0A1H0Y3E9"/>
<evidence type="ECO:0000259" key="12">
    <source>
        <dbReference type="Pfam" id="PF01180"/>
    </source>
</evidence>
<dbReference type="CDD" id="cd04740">
    <property type="entry name" value="DHOD_1B_like"/>
    <property type="match status" value="1"/>
</dbReference>
<comment type="similarity">
    <text evidence="4 11">Belongs to the dihydroorotate dehydrogenase family. Type 1 subfamily.</text>
</comment>
<feature type="binding site" evidence="11">
    <location>
        <begin position="69"/>
        <end position="73"/>
    </location>
    <ligand>
        <name>substrate</name>
    </ligand>
</feature>
<comment type="caution">
    <text evidence="11">Lacks conserved residue(s) required for the propagation of feature annotation.</text>
</comment>
<evidence type="ECO:0000256" key="9">
    <source>
        <dbReference type="ARBA" id="ARBA00022975"/>
    </source>
</evidence>
<dbReference type="InterPro" id="IPR012135">
    <property type="entry name" value="Dihydroorotate_DH_1_2"/>
</dbReference>
<evidence type="ECO:0000256" key="4">
    <source>
        <dbReference type="ARBA" id="ARBA00008008"/>
    </source>
</evidence>
<sequence length="309" mass="32895">MNRLAVKLPGLDLKNPIMPASGTFGFGDIYLDQYDYTVLGAIVIKSTTVDAREGNANPRYHHLKNGVLNAVGLKNPGVDVIVAEKLPLLAKFDTPVIASVAGTTIEEYIEVTKKLCQSPIVRALEINVSCPNVKEGGLTFGSKPESVYDITKAVKAVSTVPVYIKLTPNVTNIVEIAQAAEKGGADGISMINTLLGMSIDVETKRPILANKTGGLSGPAVKPIAIRMVYQVSRAVSIPIIGMGGISTVDDVLEMFMAGASAVAIGTANYANPMICKELIEALPKRMDELGIESIESLMKEVKERQIDGK</sequence>
<dbReference type="GO" id="GO:1990663">
    <property type="term" value="F:dihydroorotate dehydrogenase (fumarate) activity"/>
    <property type="evidence" value="ECO:0007669"/>
    <property type="project" value="UniProtKB-EC"/>
</dbReference>
<comment type="pathway">
    <text evidence="3 11">Pyrimidine metabolism; UMP biosynthesis via de novo pathway.</text>
</comment>
<dbReference type="FunFam" id="3.20.20.70:FF:000027">
    <property type="entry name" value="Dihydropyrimidine dehydrogenase [NADP(+)]"/>
    <property type="match status" value="1"/>
</dbReference>
<keyword evidence="9 11" id="KW-0665">Pyrimidine biosynthesis</keyword>
<feature type="binding site" evidence="11">
    <location>
        <begin position="192"/>
        <end position="193"/>
    </location>
    <ligand>
        <name>substrate</name>
    </ligand>
</feature>
<dbReference type="RefSeq" id="WP_035023020.1">
    <property type="nucleotide sequence ID" value="NZ_CP084916.1"/>
</dbReference>
<dbReference type="InterPro" id="IPR013785">
    <property type="entry name" value="Aldolase_TIM"/>
</dbReference>
<comment type="catalytic activity">
    <reaction evidence="11">
        <text>(S)-dihydroorotate + A = orotate + AH2</text>
        <dbReference type="Rhea" id="RHEA:18073"/>
        <dbReference type="ChEBI" id="CHEBI:13193"/>
        <dbReference type="ChEBI" id="CHEBI:17499"/>
        <dbReference type="ChEBI" id="CHEBI:30839"/>
        <dbReference type="ChEBI" id="CHEBI:30864"/>
    </reaction>
</comment>
<dbReference type="NCBIfam" id="NF005574">
    <property type="entry name" value="PRK07259.1"/>
    <property type="match status" value="1"/>
</dbReference>
<organism evidence="13 14">
    <name type="scientific">Carnobacterium viridans</name>
    <dbReference type="NCBI Taxonomy" id="174587"/>
    <lineage>
        <taxon>Bacteria</taxon>
        <taxon>Bacillati</taxon>
        <taxon>Bacillota</taxon>
        <taxon>Bacilli</taxon>
        <taxon>Lactobacillales</taxon>
        <taxon>Carnobacteriaceae</taxon>
        <taxon>Carnobacterium</taxon>
    </lineage>
</organism>
<comment type="subcellular location">
    <subcellularLocation>
        <location evidence="2 11">Cytoplasm</location>
    </subcellularLocation>
</comment>
<dbReference type="OrthoDB" id="9794954at2"/>
<keyword evidence="10 11" id="KW-0560">Oxidoreductase</keyword>
<feature type="binding site" evidence="11">
    <location>
        <begin position="265"/>
        <end position="266"/>
    </location>
    <ligand>
        <name>FMN</name>
        <dbReference type="ChEBI" id="CHEBI:58210"/>
    </ligand>
</feature>
<evidence type="ECO:0000256" key="1">
    <source>
        <dbReference type="ARBA" id="ARBA00001694"/>
    </source>
</evidence>
<name>A0A1H0Y3E9_9LACT</name>
<dbReference type="InterPro" id="IPR001295">
    <property type="entry name" value="Dihydroorotate_DH_CS"/>
</dbReference>
<feature type="binding site" evidence="11">
    <location>
        <position position="21"/>
    </location>
    <ligand>
        <name>FMN</name>
        <dbReference type="ChEBI" id="CHEBI:58210"/>
    </ligand>
</feature>
<dbReference type="Proteomes" id="UP000199481">
    <property type="component" value="Unassembled WGS sequence"/>
</dbReference>
<dbReference type="InterPro" id="IPR033888">
    <property type="entry name" value="DHOD_1B"/>
</dbReference>
<dbReference type="Gene3D" id="3.20.20.70">
    <property type="entry name" value="Aldolase class I"/>
    <property type="match status" value="1"/>
</dbReference>
<comment type="subunit">
    <text evidence="5">Homodimer.</text>
</comment>
<comment type="cofactor">
    <cofactor evidence="11">
        <name>FMN</name>
        <dbReference type="ChEBI" id="CHEBI:58210"/>
    </cofactor>
    <text evidence="11">Binds 1 FMN per subunit.</text>
</comment>
<dbReference type="InterPro" id="IPR024920">
    <property type="entry name" value="Dihydroorotate_DH_1"/>
</dbReference>
<reference evidence="14" key="1">
    <citation type="submission" date="2016-10" db="EMBL/GenBank/DDBJ databases">
        <authorList>
            <person name="Varghese N."/>
            <person name="Submissions S."/>
        </authorList>
    </citation>
    <scope>NUCLEOTIDE SEQUENCE [LARGE SCALE GENOMIC DNA]</scope>
    <source>
        <strain evidence="14">MPL-11</strain>
    </source>
</reference>
<dbReference type="GO" id="GO:0006207">
    <property type="term" value="P:'de novo' pyrimidine nucleobase biosynthetic process"/>
    <property type="evidence" value="ECO:0007669"/>
    <property type="project" value="InterPro"/>
</dbReference>
<dbReference type="UniPathway" id="UPA00070"/>
<protein>
    <recommendedName>
        <fullName evidence="11">Dihydroorotate dehydrogenase</fullName>
        <shortName evidence="11">DHOD</shortName>
        <shortName evidence="11">DHODase</shortName>
        <shortName evidence="11">DHOdehase</shortName>
        <ecNumber evidence="11">1.3.-.-</ecNumber>
    </recommendedName>
</protein>
<dbReference type="InterPro" id="IPR049622">
    <property type="entry name" value="Dihydroorotate_DH_I"/>
</dbReference>
<keyword evidence="14" id="KW-1185">Reference proteome</keyword>
<comment type="catalytic activity">
    <reaction evidence="1">
        <text>(S)-dihydroorotate + fumarate = orotate + succinate</text>
        <dbReference type="Rhea" id="RHEA:30059"/>
        <dbReference type="ChEBI" id="CHEBI:29806"/>
        <dbReference type="ChEBI" id="CHEBI:30031"/>
        <dbReference type="ChEBI" id="CHEBI:30839"/>
        <dbReference type="ChEBI" id="CHEBI:30864"/>
        <dbReference type="EC" id="1.3.98.1"/>
    </reaction>
</comment>
<accession>A0A1H0Y3E9</accession>
<dbReference type="SUPFAM" id="SSF51395">
    <property type="entry name" value="FMN-linked oxidoreductases"/>
    <property type="match status" value="1"/>
</dbReference>
<feature type="binding site" evidence="11">
    <location>
        <begin position="45"/>
        <end position="46"/>
    </location>
    <ligand>
        <name>FMN</name>
        <dbReference type="ChEBI" id="CHEBI:58210"/>
    </ligand>
</feature>
<feature type="binding site" evidence="11">
    <location>
        <position position="217"/>
    </location>
    <ligand>
        <name>FMN</name>
        <dbReference type="ChEBI" id="CHEBI:58210"/>
    </ligand>
</feature>
<comment type="function">
    <text evidence="11">Catalyzes the conversion of dihydroorotate to orotate.</text>
</comment>
<dbReference type="InterPro" id="IPR050074">
    <property type="entry name" value="DHO_dehydrogenase"/>
</dbReference>
<dbReference type="PIRSF" id="PIRSF000164">
    <property type="entry name" value="DHO_oxidase"/>
    <property type="match status" value="1"/>
</dbReference>
<dbReference type="PANTHER" id="PTHR48109:SF1">
    <property type="entry name" value="DIHYDROOROTATE DEHYDROGENASE (FUMARATE)"/>
    <property type="match status" value="1"/>
</dbReference>
<evidence type="ECO:0000256" key="3">
    <source>
        <dbReference type="ARBA" id="ARBA00004725"/>
    </source>
</evidence>
<dbReference type="PROSITE" id="PS00911">
    <property type="entry name" value="DHODEHASE_1"/>
    <property type="match status" value="1"/>
</dbReference>
<evidence type="ECO:0000256" key="8">
    <source>
        <dbReference type="ARBA" id="ARBA00022643"/>
    </source>
</evidence>
<feature type="binding site" evidence="11">
    <location>
        <begin position="243"/>
        <end position="244"/>
    </location>
    <ligand>
        <name>FMN</name>
        <dbReference type="ChEBI" id="CHEBI:58210"/>
    </ligand>
</feature>
<feature type="domain" description="Dihydroorotate dehydrogenase catalytic" evidence="12">
    <location>
        <begin position="4"/>
        <end position="286"/>
    </location>
</feature>
<keyword evidence="6 11" id="KW-0963">Cytoplasm</keyword>
<dbReference type="EC" id="1.3.-.-" evidence="11"/>
<proteinExistence type="inferred from homology"/>
<dbReference type="GO" id="GO:0044205">
    <property type="term" value="P:'de novo' UMP biosynthetic process"/>
    <property type="evidence" value="ECO:0007669"/>
    <property type="project" value="UniProtKB-UniRule"/>
</dbReference>
<dbReference type="PROSITE" id="PS00912">
    <property type="entry name" value="DHODEHASE_2"/>
    <property type="match status" value="1"/>
</dbReference>
<evidence type="ECO:0000256" key="2">
    <source>
        <dbReference type="ARBA" id="ARBA00004496"/>
    </source>
</evidence>